<feature type="transmembrane region" description="Helical" evidence="1">
    <location>
        <begin position="38"/>
        <end position="59"/>
    </location>
</feature>
<evidence type="ECO:0000313" key="3">
    <source>
        <dbReference type="Proteomes" id="UP000644693"/>
    </source>
</evidence>
<keyword evidence="1" id="KW-1133">Transmembrane helix</keyword>
<comment type="caution">
    <text evidence="2">The sequence shown here is derived from an EMBL/GenBank/DDBJ whole genome shotgun (WGS) entry which is preliminary data.</text>
</comment>
<protein>
    <submittedName>
        <fullName evidence="2">Uncharacterized protein</fullName>
    </submittedName>
</protein>
<reference evidence="2" key="2">
    <citation type="submission" date="2020-09" db="EMBL/GenBank/DDBJ databases">
        <authorList>
            <person name="Sun Q."/>
            <person name="Kim S."/>
        </authorList>
    </citation>
    <scope>NUCLEOTIDE SEQUENCE</scope>
    <source>
        <strain evidence="2">KCTC 23430</strain>
    </source>
</reference>
<dbReference type="Proteomes" id="UP000644693">
    <property type="component" value="Unassembled WGS sequence"/>
</dbReference>
<keyword evidence="1" id="KW-0472">Membrane</keyword>
<evidence type="ECO:0000256" key="1">
    <source>
        <dbReference type="SAM" id="Phobius"/>
    </source>
</evidence>
<proteinExistence type="predicted"/>
<accession>A0A918XEP3</accession>
<keyword evidence="3" id="KW-1185">Reference proteome</keyword>
<name>A0A918XEP3_9GAMM</name>
<dbReference type="AlphaFoldDB" id="A0A918XEP3"/>
<reference evidence="2" key="1">
    <citation type="journal article" date="2014" name="Int. J. Syst. Evol. Microbiol.">
        <title>Complete genome sequence of Corynebacterium casei LMG S-19264T (=DSM 44701T), isolated from a smear-ripened cheese.</title>
        <authorList>
            <consortium name="US DOE Joint Genome Institute (JGI-PGF)"/>
            <person name="Walter F."/>
            <person name="Albersmeier A."/>
            <person name="Kalinowski J."/>
            <person name="Ruckert C."/>
        </authorList>
    </citation>
    <scope>NUCLEOTIDE SEQUENCE</scope>
    <source>
        <strain evidence="2">KCTC 23430</strain>
    </source>
</reference>
<organism evidence="2 3">
    <name type="scientific">Parahalioglobus pacificus</name>
    <dbReference type="NCBI Taxonomy" id="930806"/>
    <lineage>
        <taxon>Bacteria</taxon>
        <taxon>Pseudomonadati</taxon>
        <taxon>Pseudomonadota</taxon>
        <taxon>Gammaproteobacteria</taxon>
        <taxon>Cellvibrionales</taxon>
        <taxon>Halieaceae</taxon>
        <taxon>Parahalioglobus</taxon>
    </lineage>
</organism>
<evidence type="ECO:0000313" key="2">
    <source>
        <dbReference type="EMBL" id="GHD27793.1"/>
    </source>
</evidence>
<gene>
    <name evidence="2" type="ORF">GCM10007053_06520</name>
</gene>
<sequence>METYGCAPQPDNLAFELHDASIAIPQPSPTTPSQPVPAMLVGLLLALILRFIAIARVFANRGR</sequence>
<dbReference type="EMBL" id="BMYM01000001">
    <property type="protein sequence ID" value="GHD27793.1"/>
    <property type="molecule type" value="Genomic_DNA"/>
</dbReference>
<keyword evidence="1" id="KW-0812">Transmembrane</keyword>